<gene>
    <name evidence="7" type="primary">LOC114326754</name>
</gene>
<dbReference type="SMART" id="SM00609">
    <property type="entry name" value="VIT"/>
    <property type="match status" value="1"/>
</dbReference>
<evidence type="ECO:0000313" key="6">
    <source>
        <dbReference type="Proteomes" id="UP001652700"/>
    </source>
</evidence>
<sequence length="816" mass="90545">MKYKILCFCLLALLNIKLGQCATGDVSFIIFSDNENRGHLIEKRDAEEKPPIIYEMNVNSNVTNRFATTVIESRVKNAHTTAREAVFSVILPEQAFISEFVMIIGGKSYKAYVKGKEEAKNIYDKAVSSGQSAAHVAVSARDSHRFTVSVNVEPEAKATFLLTYEELLERRNNQYELVLNINPGQLVKDLNVKVNISESRPLVFVKTPALRSGNEVSKNENKLSPSANIEKISPTNAIVTFQPDVEKQKVYGKELAGKESDGLTGQFIVQYEIERDPSGGEILLKDGYFIHFFAPKDIESLPKNVYFILDTSGSMGGIKIQQLRNAMNSILDEIKPEDTLNIVEFNSETFVWNIEAETSVNVKFSNYTHPYEQLKENDMPGPLPASQPNIAKAKKLISNMAATGGTYMIGGLETALYLIKSEMERSVGTDNTRQPIVIFLTDGQPNVGLYSTDEITKQVTHLNSDGINVPIFSLSFGQGADKAFLRKLSLENSGFSRHIYDASDAALQLHDFYKIISSPLMTNINFKYDTEAKELTRIHYPIYFRGNEIAIAGKYTGNKLTAEVNGLGRRGPIRLLPKIEEPVTSLERLWAYLTIKQTLEKREVAENKDELTKKALELALKYSFVTEVTSLVVVKPNATNAVDTEEASQNRGGRFGGSVRGYNKMARRPAIGHSYLASASFSPSLHMDYAPRPAPSYSSHHARVPTPIATSTRPDVKPKIEDSLPWLASAMNSNRTITLPDGVFELGDNNLVNYPHGVCPKTPQGVEGECVLIKDCPTVLPYLTDLAAYTKYFCPVESKYAGVCCPKVLKRPARGL</sequence>
<feature type="signal peptide" evidence="2">
    <location>
        <begin position="1"/>
        <end position="21"/>
    </location>
</feature>
<evidence type="ECO:0000259" key="3">
    <source>
        <dbReference type="PROSITE" id="PS50234"/>
    </source>
</evidence>
<dbReference type="RefSeq" id="XP_028130985.1">
    <property type="nucleotide sequence ID" value="XM_028275184.1"/>
</dbReference>
<dbReference type="InterPro" id="IPR013694">
    <property type="entry name" value="VIT"/>
</dbReference>
<dbReference type="OrthoDB" id="299997at2759"/>
<dbReference type="SMART" id="SM00327">
    <property type="entry name" value="VWA"/>
    <property type="match status" value="1"/>
</dbReference>
<dbReference type="PANTHER" id="PTHR10338">
    <property type="entry name" value="INTER-ALPHA-TRYPSIN INHIBITOR HEAVY CHAIN FAMILY MEMBER"/>
    <property type="match status" value="1"/>
</dbReference>
<dbReference type="PANTHER" id="PTHR10338:SF108">
    <property type="entry name" value="INTER-ALPHA-TRYPSIN INHIBITOR HEAVY CHAIN H4-LIKE PROTEIN"/>
    <property type="match status" value="1"/>
</dbReference>
<feature type="domain" description="VWFA" evidence="3">
    <location>
        <begin position="304"/>
        <end position="516"/>
    </location>
</feature>
<dbReference type="KEGG" id="dvv:114326754"/>
<dbReference type="AlphaFoldDB" id="A0A6P7FC48"/>
<evidence type="ECO:0000259" key="4">
    <source>
        <dbReference type="PROSITE" id="PS51468"/>
    </source>
</evidence>
<keyword evidence="2" id="KW-0732">Signal</keyword>
<feature type="domain" description="VIT" evidence="4">
    <location>
        <begin position="37"/>
        <end position="166"/>
    </location>
</feature>
<dbReference type="InterPro" id="IPR002035">
    <property type="entry name" value="VWF_A"/>
</dbReference>
<feature type="region of interest" description="Disordered" evidence="1">
    <location>
        <begin position="692"/>
        <end position="715"/>
    </location>
</feature>
<dbReference type="Pfam" id="PF08487">
    <property type="entry name" value="VIT"/>
    <property type="match status" value="1"/>
</dbReference>
<dbReference type="Gene3D" id="3.40.50.410">
    <property type="entry name" value="von Willebrand factor, type A domain"/>
    <property type="match status" value="1"/>
</dbReference>
<dbReference type="SUPFAM" id="SSF53300">
    <property type="entry name" value="vWA-like"/>
    <property type="match status" value="1"/>
</dbReference>
<reference evidence="5" key="2">
    <citation type="submission" date="2025-05" db="UniProtKB">
        <authorList>
            <consortium name="EnsemblMetazoa"/>
        </authorList>
    </citation>
    <scope>IDENTIFICATION</scope>
</reference>
<evidence type="ECO:0000256" key="2">
    <source>
        <dbReference type="SAM" id="SignalP"/>
    </source>
</evidence>
<evidence type="ECO:0000256" key="1">
    <source>
        <dbReference type="SAM" id="MobiDB-lite"/>
    </source>
</evidence>
<dbReference type="PROSITE" id="PS51468">
    <property type="entry name" value="VIT"/>
    <property type="match status" value="1"/>
</dbReference>
<name>A0A6P7FC48_DIAVI</name>
<dbReference type="Proteomes" id="UP001652700">
    <property type="component" value="Unplaced"/>
</dbReference>
<dbReference type="Pfam" id="PF00092">
    <property type="entry name" value="VWA"/>
    <property type="match status" value="1"/>
</dbReference>
<feature type="chain" id="PRO_5027960886" evidence="2">
    <location>
        <begin position="22"/>
        <end position="816"/>
    </location>
</feature>
<keyword evidence="6" id="KW-1185">Reference proteome</keyword>
<dbReference type="GeneID" id="114326754"/>
<dbReference type="GO" id="GO:0032991">
    <property type="term" value="C:protein-containing complex"/>
    <property type="evidence" value="ECO:0007669"/>
    <property type="project" value="UniProtKB-ARBA"/>
</dbReference>
<dbReference type="InterPro" id="IPR050934">
    <property type="entry name" value="ITIH"/>
</dbReference>
<dbReference type="EnsemblMetazoa" id="XM_028275184.2">
    <property type="protein sequence ID" value="XP_028130985.1"/>
    <property type="gene ID" value="LOC114326754"/>
</dbReference>
<evidence type="ECO:0000313" key="7">
    <source>
        <dbReference type="RefSeq" id="XP_028130985.1"/>
    </source>
</evidence>
<proteinExistence type="predicted"/>
<dbReference type="PROSITE" id="PS50234">
    <property type="entry name" value="VWFA"/>
    <property type="match status" value="1"/>
</dbReference>
<reference evidence="7" key="1">
    <citation type="submission" date="2025-04" db="UniProtKB">
        <authorList>
            <consortium name="RefSeq"/>
        </authorList>
    </citation>
    <scope>IDENTIFICATION</scope>
    <source>
        <tissue evidence="7">Whole insect</tissue>
    </source>
</reference>
<organism evidence="7">
    <name type="scientific">Diabrotica virgifera virgifera</name>
    <name type="common">western corn rootworm</name>
    <dbReference type="NCBI Taxonomy" id="50390"/>
    <lineage>
        <taxon>Eukaryota</taxon>
        <taxon>Metazoa</taxon>
        <taxon>Ecdysozoa</taxon>
        <taxon>Arthropoda</taxon>
        <taxon>Hexapoda</taxon>
        <taxon>Insecta</taxon>
        <taxon>Pterygota</taxon>
        <taxon>Neoptera</taxon>
        <taxon>Endopterygota</taxon>
        <taxon>Coleoptera</taxon>
        <taxon>Polyphaga</taxon>
        <taxon>Cucujiformia</taxon>
        <taxon>Chrysomeloidea</taxon>
        <taxon>Chrysomelidae</taxon>
        <taxon>Galerucinae</taxon>
        <taxon>Diabroticina</taxon>
        <taxon>Diabroticites</taxon>
        <taxon>Diabrotica</taxon>
    </lineage>
</organism>
<accession>A0A6P7FC48</accession>
<protein>
    <submittedName>
        <fullName evidence="7">Inter-alpha-trypsin inhibitor heavy chain H4-like</fullName>
    </submittedName>
</protein>
<dbReference type="InParanoid" id="A0A6P7FC48"/>
<evidence type="ECO:0000313" key="5">
    <source>
        <dbReference type="EnsemblMetazoa" id="XP_028130985.1"/>
    </source>
</evidence>
<dbReference type="InterPro" id="IPR036465">
    <property type="entry name" value="vWFA_dom_sf"/>
</dbReference>